<name>A0ABS6II35_9HYPH</name>
<evidence type="ECO:0000313" key="2">
    <source>
        <dbReference type="Proteomes" id="UP000727907"/>
    </source>
</evidence>
<gene>
    <name evidence="1" type="ORF">KQ910_07205</name>
</gene>
<reference evidence="1 2" key="1">
    <citation type="submission" date="2021-06" db="EMBL/GenBank/DDBJ databases">
        <authorList>
            <person name="Lee D.H."/>
        </authorList>
    </citation>
    <scope>NUCLEOTIDE SEQUENCE [LARGE SCALE GENOMIC DNA]</scope>
    <source>
        <strain evidence="1 2">MMS21-HV4-11</strain>
    </source>
</reference>
<dbReference type="Proteomes" id="UP000727907">
    <property type="component" value="Unassembled WGS sequence"/>
</dbReference>
<comment type="caution">
    <text evidence="1">The sequence shown here is derived from an EMBL/GenBank/DDBJ whole genome shotgun (WGS) entry which is preliminary data.</text>
</comment>
<organism evidence="1 2">
    <name type="scientific">Reyranella humidisoli</name>
    <dbReference type="NCBI Taxonomy" id="2849149"/>
    <lineage>
        <taxon>Bacteria</taxon>
        <taxon>Pseudomonadati</taxon>
        <taxon>Pseudomonadota</taxon>
        <taxon>Alphaproteobacteria</taxon>
        <taxon>Hyphomicrobiales</taxon>
        <taxon>Reyranellaceae</taxon>
        <taxon>Reyranella</taxon>
    </lineage>
</organism>
<sequence length="268" mass="30801">MKVKFLHIPKTAGTSVRRFLSRFFLSRHVCPAVNNEQFRALPPERLRSYRLFAGHIDWTSLDRIEGECFTFSILRQPRERLVSFYFFLRAEASKLDPVALATPERRGLHAAIMLSPDAFFCDGGSPELRRHLDSVLDNFYSYYFAEGSYDARRRLKAGLTISEAELLARAGHNLDRLDGLYSIDELVLLEKDIVEVCGRRGIGWRGTLHARFSPLRDLKLNTNAGSYASRLDELKSLGATNRTFDRIEEMTRLDDVIWKRATARLRQG</sequence>
<dbReference type="RefSeq" id="WP_216957785.1">
    <property type="nucleotide sequence ID" value="NZ_JAHOPB010000001.1"/>
</dbReference>
<keyword evidence="2" id="KW-1185">Reference proteome</keyword>
<dbReference type="InterPro" id="IPR005331">
    <property type="entry name" value="Sulfotransferase"/>
</dbReference>
<dbReference type="Pfam" id="PF03567">
    <property type="entry name" value="Sulfotransfer_2"/>
    <property type="match status" value="1"/>
</dbReference>
<dbReference type="EMBL" id="JAHOPB010000001">
    <property type="protein sequence ID" value="MBU8873544.1"/>
    <property type="molecule type" value="Genomic_DNA"/>
</dbReference>
<protein>
    <submittedName>
        <fullName evidence="1">Sulfotransferase family protein</fullName>
    </submittedName>
</protein>
<evidence type="ECO:0000313" key="1">
    <source>
        <dbReference type="EMBL" id="MBU8873544.1"/>
    </source>
</evidence>
<proteinExistence type="predicted"/>
<accession>A0ABS6II35</accession>